<proteinExistence type="predicted"/>
<accession>A0A813HRQ0</accession>
<dbReference type="Proteomes" id="UP000654075">
    <property type="component" value="Unassembled WGS sequence"/>
</dbReference>
<dbReference type="EMBL" id="CAJNNV010032738">
    <property type="protein sequence ID" value="CAE8640900.1"/>
    <property type="molecule type" value="Genomic_DNA"/>
</dbReference>
<keyword evidence="2" id="KW-1185">Reference proteome</keyword>
<name>A0A813HRQ0_POLGL</name>
<protein>
    <submittedName>
        <fullName evidence="1">Uncharacterized protein</fullName>
    </submittedName>
</protein>
<evidence type="ECO:0000313" key="2">
    <source>
        <dbReference type="Proteomes" id="UP000654075"/>
    </source>
</evidence>
<dbReference type="AlphaFoldDB" id="A0A813HRQ0"/>
<evidence type="ECO:0000313" key="1">
    <source>
        <dbReference type="EMBL" id="CAE8640900.1"/>
    </source>
</evidence>
<gene>
    <name evidence="1" type="ORF">PGLA1383_LOCUS55638</name>
</gene>
<reference evidence="1" key="1">
    <citation type="submission" date="2021-02" db="EMBL/GenBank/DDBJ databases">
        <authorList>
            <person name="Dougan E. K."/>
            <person name="Rhodes N."/>
            <person name="Thang M."/>
            <person name="Chan C."/>
        </authorList>
    </citation>
    <scope>NUCLEOTIDE SEQUENCE</scope>
</reference>
<organism evidence="1 2">
    <name type="scientific">Polarella glacialis</name>
    <name type="common">Dinoflagellate</name>
    <dbReference type="NCBI Taxonomy" id="89957"/>
    <lineage>
        <taxon>Eukaryota</taxon>
        <taxon>Sar</taxon>
        <taxon>Alveolata</taxon>
        <taxon>Dinophyceae</taxon>
        <taxon>Suessiales</taxon>
        <taxon>Suessiaceae</taxon>
        <taxon>Polarella</taxon>
    </lineage>
</organism>
<sequence>MRSTLGPRLALRVQLRIMVPPFLVSHGQSPKVDIEWYNREERRVRPANQRMGCPPVTWKRAKRPQHTSLTFFRLRSARGKRLCVMVLGLLTALQQSYNVVDRSEVGGLHKHPNMLGYRIASYDTDDVVVALCY</sequence>
<comment type="caution">
    <text evidence="1">The sequence shown here is derived from an EMBL/GenBank/DDBJ whole genome shotgun (WGS) entry which is preliminary data.</text>
</comment>